<feature type="region of interest" description="Disordered" evidence="1">
    <location>
        <begin position="1"/>
        <end position="40"/>
    </location>
</feature>
<feature type="compositionally biased region" description="Basic and acidic residues" evidence="1">
    <location>
        <begin position="17"/>
        <end position="39"/>
    </location>
</feature>
<comment type="caution">
    <text evidence="2">The sequence shown here is derived from an EMBL/GenBank/DDBJ whole genome shotgun (WGS) entry which is preliminary data.</text>
</comment>
<reference evidence="2 3" key="1">
    <citation type="submission" date="2015-04" db="EMBL/GenBank/DDBJ databases">
        <title>Lasius niger genome sequencing.</title>
        <authorList>
            <person name="Konorov E.A."/>
            <person name="Nikitin M.A."/>
            <person name="Kirill M.V."/>
            <person name="Chang P."/>
        </authorList>
    </citation>
    <scope>NUCLEOTIDE SEQUENCE [LARGE SCALE GENOMIC DNA]</scope>
    <source>
        <tissue evidence="2">Whole</tissue>
    </source>
</reference>
<evidence type="ECO:0000313" key="3">
    <source>
        <dbReference type="Proteomes" id="UP000036403"/>
    </source>
</evidence>
<organism evidence="2 3">
    <name type="scientific">Lasius niger</name>
    <name type="common">Black garden ant</name>
    <dbReference type="NCBI Taxonomy" id="67767"/>
    <lineage>
        <taxon>Eukaryota</taxon>
        <taxon>Metazoa</taxon>
        <taxon>Ecdysozoa</taxon>
        <taxon>Arthropoda</taxon>
        <taxon>Hexapoda</taxon>
        <taxon>Insecta</taxon>
        <taxon>Pterygota</taxon>
        <taxon>Neoptera</taxon>
        <taxon>Endopterygota</taxon>
        <taxon>Hymenoptera</taxon>
        <taxon>Apocrita</taxon>
        <taxon>Aculeata</taxon>
        <taxon>Formicoidea</taxon>
        <taxon>Formicidae</taxon>
        <taxon>Formicinae</taxon>
        <taxon>Lasius</taxon>
        <taxon>Lasius</taxon>
    </lineage>
</organism>
<dbReference type="EMBL" id="LBMM01007873">
    <property type="protein sequence ID" value="KMQ89345.1"/>
    <property type="molecule type" value="Genomic_DNA"/>
</dbReference>
<dbReference type="Proteomes" id="UP000036403">
    <property type="component" value="Unassembled WGS sequence"/>
</dbReference>
<sequence>MKGRDDERTSVTPGPGDYEHETKKSLAQIHNERTREAKRAAAKQPRFLEALYQQKLRERFEINFESDTPGPGEYEVAARQICYGSILHAPFGTFSARFKRIVDVTTPGPADYHTDVGNLSFESAKRFKNKYEKMFDYLKFYKTLTSLSGDECTLTDEFKVADEEKCSVYHAVFKSRVDRFPKIRKNDDVPDPGAYEVLSAFKANRDRCDFLCRRLIPSFGSRACRFPMTLKGDFHVPGPAHYNLSGDISKNVKNGVICYAPRERKEDIKGPGPLHYHNTPWGLTKLLHRLHDDYSLPELWITGNGYADSGSNMNWGRAVYHHEHLQAVLKA</sequence>
<protein>
    <submittedName>
        <fullName evidence="2">Sperm-tail pg-rich repeat-containing protein 2-like protein</fullName>
    </submittedName>
</protein>
<dbReference type="InterPro" id="IPR017853">
    <property type="entry name" value="GH"/>
</dbReference>
<dbReference type="SUPFAM" id="SSF51445">
    <property type="entry name" value="(Trans)glycosidases"/>
    <property type="match status" value="1"/>
</dbReference>
<dbReference type="InterPro" id="IPR051291">
    <property type="entry name" value="CIMAP"/>
</dbReference>
<dbReference type="Gene3D" id="3.20.20.80">
    <property type="entry name" value="Glycosidases"/>
    <property type="match status" value="1"/>
</dbReference>
<dbReference type="AlphaFoldDB" id="A0A0J7N9J3"/>
<dbReference type="Pfam" id="PF07004">
    <property type="entry name" value="SHIPPO-rpt"/>
    <property type="match status" value="2"/>
</dbReference>
<name>A0A0J7N9J3_LASNI</name>
<dbReference type="PANTHER" id="PTHR21580">
    <property type="entry name" value="SHIPPO-1-RELATED"/>
    <property type="match status" value="1"/>
</dbReference>
<evidence type="ECO:0000313" key="2">
    <source>
        <dbReference type="EMBL" id="KMQ89345.1"/>
    </source>
</evidence>
<dbReference type="InterPro" id="IPR010736">
    <property type="entry name" value="SHIPPO-rpt"/>
</dbReference>
<evidence type="ECO:0000256" key="1">
    <source>
        <dbReference type="SAM" id="MobiDB-lite"/>
    </source>
</evidence>
<dbReference type="OrthoDB" id="406368at2759"/>
<proteinExistence type="predicted"/>
<keyword evidence="3" id="KW-1185">Reference proteome</keyword>
<accession>A0A0J7N9J3</accession>
<dbReference type="STRING" id="67767.A0A0J7N9J3"/>
<gene>
    <name evidence="2" type="ORF">RF55_11036</name>
</gene>
<dbReference type="PaxDb" id="67767-A0A0J7N9J3"/>
<feature type="non-terminal residue" evidence="2">
    <location>
        <position position="331"/>
    </location>
</feature>